<feature type="non-terminal residue" evidence="2">
    <location>
        <position position="1"/>
    </location>
</feature>
<evidence type="ECO:0000256" key="1">
    <source>
        <dbReference type="SAM" id="MobiDB-lite"/>
    </source>
</evidence>
<keyword evidence="3" id="KW-1185">Reference proteome</keyword>
<dbReference type="EMBL" id="CADEAL010002277">
    <property type="protein sequence ID" value="CAB1439400.1"/>
    <property type="molecule type" value="Genomic_DNA"/>
</dbReference>
<reference evidence="2" key="1">
    <citation type="submission" date="2020-03" db="EMBL/GenBank/DDBJ databases">
        <authorList>
            <person name="Weist P."/>
        </authorList>
    </citation>
    <scope>NUCLEOTIDE SEQUENCE</scope>
</reference>
<evidence type="ECO:0000313" key="2">
    <source>
        <dbReference type="EMBL" id="CAB1439400.1"/>
    </source>
</evidence>
<dbReference type="Proteomes" id="UP001153269">
    <property type="component" value="Unassembled WGS sequence"/>
</dbReference>
<evidence type="ECO:0000313" key="3">
    <source>
        <dbReference type="Proteomes" id="UP001153269"/>
    </source>
</evidence>
<organism evidence="2 3">
    <name type="scientific">Pleuronectes platessa</name>
    <name type="common">European plaice</name>
    <dbReference type="NCBI Taxonomy" id="8262"/>
    <lineage>
        <taxon>Eukaryota</taxon>
        <taxon>Metazoa</taxon>
        <taxon>Chordata</taxon>
        <taxon>Craniata</taxon>
        <taxon>Vertebrata</taxon>
        <taxon>Euteleostomi</taxon>
        <taxon>Actinopterygii</taxon>
        <taxon>Neopterygii</taxon>
        <taxon>Teleostei</taxon>
        <taxon>Neoteleostei</taxon>
        <taxon>Acanthomorphata</taxon>
        <taxon>Carangaria</taxon>
        <taxon>Pleuronectiformes</taxon>
        <taxon>Pleuronectoidei</taxon>
        <taxon>Pleuronectidae</taxon>
        <taxon>Pleuronectes</taxon>
    </lineage>
</organism>
<gene>
    <name evidence="2" type="ORF">PLEPLA_LOCUS27195</name>
</gene>
<feature type="compositionally biased region" description="Basic and acidic residues" evidence="1">
    <location>
        <begin position="1"/>
        <end position="10"/>
    </location>
</feature>
<accession>A0A9N7YV15</accession>
<name>A0A9N7YV15_PLEPL</name>
<protein>
    <submittedName>
        <fullName evidence="2">Uncharacterized protein</fullName>
    </submittedName>
</protein>
<proteinExistence type="predicted"/>
<dbReference type="AlphaFoldDB" id="A0A9N7YV15"/>
<comment type="caution">
    <text evidence="2">The sequence shown here is derived from an EMBL/GenBank/DDBJ whole genome shotgun (WGS) entry which is preliminary data.</text>
</comment>
<sequence>GKQKQTERQVYRPLVSLQHESPHIRAGSSHTRQHDRHGKHLLCISRLGEPLSPAARLCPTVTAGRCARNPGAITDVHEHHTEPGSRGVSQRFSVRFDRHKGLTWEWMGARGLRHASAALPRPGAARQRAKITREPSSRLRLGAETLAKEENTWNMLLVLLGQELSVFLGQELSVLLGQELSVLLGQVLLLWSVTYWVKGEHSLYPVILKLWGPPHRWGVEAYHAQYTEARCSALRAALSAALFRVWLEPASHFPLPVPRPTPLCAALSEVLSAVL</sequence>
<feature type="region of interest" description="Disordered" evidence="1">
    <location>
        <begin position="1"/>
        <end position="37"/>
    </location>
</feature>